<keyword evidence="13" id="KW-0413">Isomerase</keyword>
<protein>
    <recommendedName>
        <fullName evidence="6">1-deoxy-D-xylulose-5-phosphate synthase</fullName>
        <ecNumber evidence="6">2.2.1.7</ecNumber>
    </recommendedName>
</protein>
<dbReference type="PROSITE" id="PS00801">
    <property type="entry name" value="TRANSKETOLASE_1"/>
    <property type="match status" value="1"/>
</dbReference>
<dbReference type="SUPFAM" id="SSF54534">
    <property type="entry name" value="FKBP-like"/>
    <property type="match status" value="1"/>
</dbReference>
<keyword evidence="7" id="KW-0808">Transferase</keyword>
<dbReference type="Gene3D" id="3.40.50.920">
    <property type="match status" value="1"/>
</dbReference>
<evidence type="ECO:0000256" key="13">
    <source>
        <dbReference type="PROSITE-ProRule" id="PRU00278"/>
    </source>
</evidence>
<comment type="similarity">
    <text evidence="4">Belongs to the transketolase family. DXPS subfamily.</text>
</comment>
<dbReference type="GO" id="GO:0009228">
    <property type="term" value="P:thiamine biosynthetic process"/>
    <property type="evidence" value="ECO:0007669"/>
    <property type="project" value="UniProtKB-KW"/>
</dbReference>
<dbReference type="InterPro" id="IPR046357">
    <property type="entry name" value="PPIase_dom_sf"/>
</dbReference>
<dbReference type="Pfam" id="PF13292">
    <property type="entry name" value="DXP_synthase_N"/>
    <property type="match status" value="1"/>
</dbReference>
<dbReference type="NCBIfam" id="TIGR00204">
    <property type="entry name" value="dxs"/>
    <property type="match status" value="1"/>
</dbReference>
<dbReference type="Gene3D" id="3.10.50.40">
    <property type="match status" value="1"/>
</dbReference>
<dbReference type="Pfam" id="PF13623">
    <property type="entry name" value="SurA_N_2"/>
    <property type="match status" value="1"/>
</dbReference>
<accession>A0AAE0RZF7</accession>
<dbReference type="PANTHER" id="PTHR43322:SF5">
    <property type="entry name" value="1-DEOXY-D-XYLULOSE-5-PHOSPHATE SYNTHASE, CHLOROPLASTIC"/>
    <property type="match status" value="1"/>
</dbReference>
<sequence>MGINKEKFTKSEFYSSFGEVLSKINSPKDLRKFSVEDLPKIVRESREFLIDVVSKHGGHFAASLGVVELTIAIHYAYNTPDDLLVWDVGHQAYIHKILTGRKSIFYSNRQYGGISGFPKRDESEYDPFGVGHASTSISAALGMAKSISIKGENKKVIAVIGDGALTGGIAFEALNHLGHLKEDIVIILNDNCMSIDPNVGGLKDHLSELAAKIITDASYNRIRSGIWDGLTKFGRTGKTIQTFLSKVELGLKSAISPGGFFESLGIRYFGPVDGHDIKTLVTILRRMKMLKGPKILHILTLKGKGFALAEKDQLKWHAQSVAFDKITGEVLQKDLNLPTVTYQKVFGETILELAKKDPRILGITAAMPSGTSLNILEQHLPTQFFDVGIAEQHAVTFAAGLATQGMKPVVAIYSTFLQRAYDQVIHDVALQNLNVLFCLDRSGIVGNDGPTHHGAFDLSYLRLIPNMVIMSPCDENELKHMIYTAIQYNEGPIAIRYPRGSGLGVVIEDKFKLLPIGRSEVIRQGKDIALLSIGTTLKLANNIAQELYKENEIHSMVVNMRFVKPLDENILDEIAKQFKFVFTLEENTLIGGFGSAVNEYMSKKGTLCKVKSFGYPDKFIEHGTVNELNEEIDNKTFKKVRLNSGLPKTNSKSKGEYQENYMAQMNISELDEQSELRVYQQVWESLVLEKILESEKEKQKIIVSDQQVINKVYSDSPPPVIVQNFQDKEKGKIDYEKMQKAIENPQNKEIWKQVELSIKRDLEYEQLQSLVSEISHISDIDAFEEYKIENETVTGTYALFPLTLRADSIYKIQDSEINVYYKENIEEFRQKPYRKAKFVLFNNIPSAEDTLAIINDLRSIKDEFKGSTNDSDFVSIHSDISNQKFNEKLNIDEIKGLDIKNLDIGDVIGPYKEVDKIKLFKVKEISNIVKASHILLKVKGSAKSDSANTLQKANSLLKKAKSGVDFGKLAKENSEEPGAASTMGDLGWFGKGKMVKEFEEAALKGKKGQIIGPIKTIFGYHIIKITGSDSTEVMGVNIEKKILPGEETTNKNRLLISELKLRIEKSDFEKVTSNEQIEVKETGSFQQYGFIPILGYSRAVSNFAFSSNEKDVSNGIEVKDGFTIIQVSEVNDDPYKKIDNVKEQIIKNLIDKKKKEDLLQYAVEMMAKSKGDISKLQEAEPLIKVGRLENLEVKNFFHTELGNVGKILSEILKTENNFTTHVKECGNGVVIVKVEDKKLKNEIEYDLVKKGEIEKQYRNRKSETNRDWTESLKKRYIVNDNRPKLYK</sequence>
<dbReference type="SUPFAM" id="SSF52518">
    <property type="entry name" value="Thiamin diphosphate-binding fold (THDP-binding)"/>
    <property type="match status" value="2"/>
</dbReference>
<comment type="pathway">
    <text evidence="3">Metabolic intermediate biosynthesis; 1-deoxy-D-xylulose 5-phosphate biosynthesis; 1-deoxy-D-xylulose 5-phosphate from D-glyceraldehyde 3-phosphate and pyruvate: step 1/1.</text>
</comment>
<evidence type="ECO:0000256" key="5">
    <source>
        <dbReference type="ARBA" id="ARBA00011738"/>
    </source>
</evidence>
<dbReference type="NCBIfam" id="NF003933">
    <property type="entry name" value="PRK05444.2-2"/>
    <property type="match status" value="1"/>
</dbReference>
<evidence type="ECO:0000256" key="11">
    <source>
        <dbReference type="ARBA" id="ARBA00023052"/>
    </source>
</evidence>
<dbReference type="SMART" id="SM00861">
    <property type="entry name" value="Transket_pyr"/>
    <property type="match status" value="1"/>
</dbReference>
<evidence type="ECO:0000256" key="6">
    <source>
        <dbReference type="ARBA" id="ARBA00013150"/>
    </source>
</evidence>
<dbReference type="InterPro" id="IPR020826">
    <property type="entry name" value="Transketolase_BS"/>
</dbReference>
<dbReference type="PANTHER" id="PTHR43322">
    <property type="entry name" value="1-D-DEOXYXYLULOSE 5-PHOSPHATE SYNTHASE-RELATED"/>
    <property type="match status" value="1"/>
</dbReference>
<evidence type="ECO:0000256" key="7">
    <source>
        <dbReference type="ARBA" id="ARBA00022679"/>
    </source>
</evidence>
<evidence type="ECO:0000256" key="10">
    <source>
        <dbReference type="ARBA" id="ARBA00022977"/>
    </source>
</evidence>
<dbReference type="PROSITE" id="PS00802">
    <property type="entry name" value="TRANSKETOLASE_2"/>
    <property type="match status" value="1"/>
</dbReference>
<evidence type="ECO:0000313" key="16">
    <source>
        <dbReference type="Proteomes" id="UP001195483"/>
    </source>
</evidence>
<keyword evidence="13" id="KW-0697">Rotamase</keyword>
<evidence type="ECO:0000313" key="15">
    <source>
        <dbReference type="EMBL" id="KAK3582353.1"/>
    </source>
</evidence>
<gene>
    <name evidence="15" type="ORF">CHS0354_023896</name>
</gene>
<dbReference type="CDD" id="cd07033">
    <property type="entry name" value="TPP_PYR_DXS_TK_like"/>
    <property type="match status" value="1"/>
</dbReference>
<organism evidence="15 16">
    <name type="scientific">Potamilus streckersoni</name>
    <dbReference type="NCBI Taxonomy" id="2493646"/>
    <lineage>
        <taxon>Eukaryota</taxon>
        <taxon>Metazoa</taxon>
        <taxon>Spiralia</taxon>
        <taxon>Lophotrochozoa</taxon>
        <taxon>Mollusca</taxon>
        <taxon>Bivalvia</taxon>
        <taxon>Autobranchia</taxon>
        <taxon>Heteroconchia</taxon>
        <taxon>Palaeoheterodonta</taxon>
        <taxon>Unionida</taxon>
        <taxon>Unionoidea</taxon>
        <taxon>Unionidae</taxon>
        <taxon>Ambleminae</taxon>
        <taxon>Lampsilini</taxon>
        <taxon>Potamilus</taxon>
    </lineage>
</organism>
<dbReference type="InterPro" id="IPR029061">
    <property type="entry name" value="THDP-binding"/>
</dbReference>
<evidence type="ECO:0000259" key="14">
    <source>
        <dbReference type="PROSITE" id="PS50198"/>
    </source>
</evidence>
<comment type="cofactor">
    <cofactor evidence="2">
        <name>thiamine diphosphate</name>
        <dbReference type="ChEBI" id="CHEBI:58937"/>
    </cofactor>
</comment>
<dbReference type="InterPro" id="IPR027304">
    <property type="entry name" value="Trigger_fact/SurA_dom_sf"/>
</dbReference>
<dbReference type="SUPFAM" id="SSF52922">
    <property type="entry name" value="TK C-terminal domain-like"/>
    <property type="match status" value="1"/>
</dbReference>
<dbReference type="Gene3D" id="3.40.50.970">
    <property type="match status" value="2"/>
</dbReference>
<evidence type="ECO:0000256" key="4">
    <source>
        <dbReference type="ARBA" id="ARBA00011081"/>
    </source>
</evidence>
<dbReference type="InterPro" id="IPR009014">
    <property type="entry name" value="Transketo_C/PFOR_II"/>
</dbReference>
<evidence type="ECO:0000256" key="9">
    <source>
        <dbReference type="ARBA" id="ARBA00022842"/>
    </source>
</evidence>
<dbReference type="Pfam" id="PF02780">
    <property type="entry name" value="Transketolase_C"/>
    <property type="match status" value="1"/>
</dbReference>
<proteinExistence type="inferred from homology"/>
<reference evidence="15" key="3">
    <citation type="submission" date="2023-05" db="EMBL/GenBank/DDBJ databases">
        <authorList>
            <person name="Smith C.H."/>
        </authorList>
    </citation>
    <scope>NUCLEOTIDE SEQUENCE</scope>
    <source>
        <strain evidence="15">CHS0354</strain>
        <tissue evidence="15">Mantle</tissue>
    </source>
</reference>
<comment type="caution">
    <text evidence="15">The sequence shown here is derived from an EMBL/GenBank/DDBJ whole genome shotgun (WGS) entry which is preliminary data.</text>
</comment>
<dbReference type="GO" id="GO:0003755">
    <property type="term" value="F:peptidyl-prolyl cis-trans isomerase activity"/>
    <property type="evidence" value="ECO:0007669"/>
    <property type="project" value="UniProtKB-KW"/>
</dbReference>
<dbReference type="Pfam" id="PF13616">
    <property type="entry name" value="Rotamase_3"/>
    <property type="match status" value="1"/>
</dbReference>
<dbReference type="GO" id="GO:0016114">
    <property type="term" value="P:terpenoid biosynthetic process"/>
    <property type="evidence" value="ECO:0007669"/>
    <property type="project" value="InterPro"/>
</dbReference>
<dbReference type="InterPro" id="IPR005475">
    <property type="entry name" value="Transketolase-like_Pyr-bd"/>
</dbReference>
<keyword evidence="10" id="KW-0784">Thiamine biosynthesis</keyword>
<dbReference type="GO" id="GO:0005829">
    <property type="term" value="C:cytosol"/>
    <property type="evidence" value="ECO:0007669"/>
    <property type="project" value="TreeGrafter"/>
</dbReference>
<dbReference type="Proteomes" id="UP001195483">
    <property type="component" value="Unassembled WGS sequence"/>
</dbReference>
<reference evidence="15" key="2">
    <citation type="journal article" date="2021" name="Genome Biol. Evol.">
        <title>Developing a high-quality reference genome for a parasitic bivalve with doubly uniparental inheritance (Bivalvia: Unionida).</title>
        <authorList>
            <person name="Smith C.H."/>
        </authorList>
    </citation>
    <scope>NUCLEOTIDE SEQUENCE</scope>
    <source>
        <strain evidence="15">CHS0354</strain>
        <tissue evidence="15">Mantle</tissue>
    </source>
</reference>
<dbReference type="InterPro" id="IPR049557">
    <property type="entry name" value="Transketolase_CS"/>
</dbReference>
<keyword evidence="9" id="KW-0460">Magnesium</keyword>
<dbReference type="GO" id="GO:0046872">
    <property type="term" value="F:metal ion binding"/>
    <property type="evidence" value="ECO:0007669"/>
    <property type="project" value="UniProtKB-KW"/>
</dbReference>
<dbReference type="SUPFAM" id="SSF109998">
    <property type="entry name" value="Triger factor/SurA peptide-binding domain-like"/>
    <property type="match status" value="1"/>
</dbReference>
<comment type="cofactor">
    <cofactor evidence="1">
        <name>Mg(2+)</name>
        <dbReference type="ChEBI" id="CHEBI:18420"/>
    </cofactor>
</comment>
<evidence type="ECO:0000256" key="12">
    <source>
        <dbReference type="ARBA" id="ARBA00023229"/>
    </source>
</evidence>
<keyword evidence="8" id="KW-0479">Metal-binding</keyword>
<dbReference type="PROSITE" id="PS50198">
    <property type="entry name" value="PPIC_PPIASE_2"/>
    <property type="match status" value="1"/>
</dbReference>
<dbReference type="FunFam" id="3.40.50.920:FF:000002">
    <property type="entry name" value="1-deoxy-D-xylulose-5-phosphate synthase"/>
    <property type="match status" value="1"/>
</dbReference>
<keyword evidence="12" id="KW-0414">Isoprene biosynthesis</keyword>
<dbReference type="InterPro" id="IPR005477">
    <property type="entry name" value="Dxylulose-5-P_synthase"/>
</dbReference>
<name>A0AAE0RZF7_9BIVA</name>
<evidence type="ECO:0000256" key="1">
    <source>
        <dbReference type="ARBA" id="ARBA00001946"/>
    </source>
</evidence>
<comment type="subunit">
    <text evidence="5">Homodimer.</text>
</comment>
<evidence type="ECO:0000256" key="2">
    <source>
        <dbReference type="ARBA" id="ARBA00001964"/>
    </source>
</evidence>
<dbReference type="EC" id="2.2.1.7" evidence="6"/>
<evidence type="ECO:0000256" key="8">
    <source>
        <dbReference type="ARBA" id="ARBA00022723"/>
    </source>
</evidence>
<dbReference type="InterPro" id="IPR033248">
    <property type="entry name" value="Transketolase_C"/>
</dbReference>
<dbReference type="GO" id="GO:0008661">
    <property type="term" value="F:1-deoxy-D-xylulose-5-phosphate synthase activity"/>
    <property type="evidence" value="ECO:0007669"/>
    <property type="project" value="UniProtKB-EC"/>
</dbReference>
<dbReference type="InterPro" id="IPR000297">
    <property type="entry name" value="PPIase_PpiC"/>
</dbReference>
<feature type="domain" description="PpiC" evidence="14">
    <location>
        <begin position="926"/>
        <end position="1027"/>
    </location>
</feature>
<reference evidence="15" key="1">
    <citation type="journal article" date="2021" name="Genome Biol. Evol.">
        <title>A High-Quality Reference Genome for a Parasitic Bivalve with Doubly Uniparental Inheritance (Bivalvia: Unionida).</title>
        <authorList>
            <person name="Smith C.H."/>
        </authorList>
    </citation>
    <scope>NUCLEOTIDE SEQUENCE</scope>
    <source>
        <strain evidence="15">CHS0354</strain>
    </source>
</reference>
<keyword evidence="11" id="KW-0786">Thiamine pyrophosphate</keyword>
<dbReference type="EMBL" id="JAEAOA010001427">
    <property type="protein sequence ID" value="KAK3582353.1"/>
    <property type="molecule type" value="Genomic_DNA"/>
</dbReference>
<dbReference type="CDD" id="cd02007">
    <property type="entry name" value="TPP_DXS"/>
    <property type="match status" value="1"/>
</dbReference>
<dbReference type="FunFam" id="3.40.50.970:FF:000005">
    <property type="entry name" value="1-deoxy-D-xylulose-5-phosphate synthase"/>
    <property type="match status" value="1"/>
</dbReference>
<dbReference type="Pfam" id="PF02779">
    <property type="entry name" value="Transket_pyr"/>
    <property type="match status" value="1"/>
</dbReference>
<dbReference type="HAMAP" id="MF_00315">
    <property type="entry name" value="DXP_synth"/>
    <property type="match status" value="1"/>
</dbReference>
<evidence type="ECO:0000256" key="3">
    <source>
        <dbReference type="ARBA" id="ARBA00004980"/>
    </source>
</evidence>
<keyword evidence="16" id="KW-1185">Reference proteome</keyword>